<dbReference type="EMBL" id="NWVC01000002">
    <property type="protein sequence ID" value="PCG15035.1"/>
    <property type="molecule type" value="Genomic_DNA"/>
</dbReference>
<dbReference type="InterPro" id="IPR045617">
    <property type="entry name" value="DUF6445"/>
</dbReference>
<dbReference type="Pfam" id="PF20043">
    <property type="entry name" value="DUF6445"/>
    <property type="match status" value="1"/>
</dbReference>
<evidence type="ECO:0000313" key="1">
    <source>
        <dbReference type="EMBL" id="PCG15035.1"/>
    </source>
</evidence>
<organism evidence="1 2">
    <name type="scientific">Sphingomonas adhaesiva</name>
    <dbReference type="NCBI Taxonomy" id="28212"/>
    <lineage>
        <taxon>Bacteria</taxon>
        <taxon>Pseudomonadati</taxon>
        <taxon>Pseudomonadota</taxon>
        <taxon>Alphaproteobacteria</taxon>
        <taxon>Sphingomonadales</taxon>
        <taxon>Sphingomonadaceae</taxon>
        <taxon>Sphingomonas</taxon>
    </lineage>
</organism>
<evidence type="ECO:0000313" key="2">
    <source>
        <dbReference type="Proteomes" id="UP000218323"/>
    </source>
</evidence>
<protein>
    <submittedName>
        <fullName evidence="1">Uncharacterized protein</fullName>
    </submittedName>
</protein>
<sequence length="223" mass="23862">MTAPDVVARRIGAEGQPIAIVDGFHPDPAALRMAALSARFEPGRHHYPGIRAMLPPDYFVAVRPALTAVLAGVFGQRGGVSLLDASFSIVTTPPERLSVMQRLPHVDATDPRRIALVHYLGEGDGTAFFRHRATGYETIDTARAAGYLAALNDELRRDGDPPAAYIADTTPLFERTAMVAARPNRAVVYRSALLHSGAIAPGAALSDDPARGRLTVTAFLMLE</sequence>
<comment type="caution">
    <text evidence="1">The sequence shown here is derived from an EMBL/GenBank/DDBJ whole genome shotgun (WGS) entry which is preliminary data.</text>
</comment>
<accession>A0A2A4I972</accession>
<dbReference type="Proteomes" id="UP000218323">
    <property type="component" value="Unassembled WGS sequence"/>
</dbReference>
<dbReference type="RefSeq" id="WP_066706609.1">
    <property type="nucleotide sequence ID" value="NZ_JBHIWA010000040.1"/>
</dbReference>
<dbReference type="AlphaFoldDB" id="A0A2A4I972"/>
<keyword evidence="2" id="KW-1185">Reference proteome</keyword>
<reference evidence="1 2" key="1">
    <citation type="submission" date="2017-09" db="EMBL/GenBank/DDBJ databases">
        <title>Sphingomonas adhaesiva DSM 7418, whole genome shotgun sequence.</title>
        <authorList>
            <person name="Feng G."/>
            <person name="Zhu H."/>
        </authorList>
    </citation>
    <scope>NUCLEOTIDE SEQUENCE [LARGE SCALE GENOMIC DNA]</scope>
    <source>
        <strain evidence="1 2">DSM 7418</strain>
    </source>
</reference>
<name>A0A2A4I972_9SPHN</name>
<proteinExistence type="predicted"/>
<gene>
    <name evidence="1" type="ORF">COA07_05650</name>
</gene>